<dbReference type="InterPro" id="IPR018225">
    <property type="entry name" value="Transaldolase_AS"/>
</dbReference>
<dbReference type="PROSITE" id="PS01054">
    <property type="entry name" value="TRANSALDOLASE_1"/>
    <property type="match status" value="1"/>
</dbReference>
<dbReference type="InterPro" id="IPR013785">
    <property type="entry name" value="Aldolase_TIM"/>
</dbReference>
<accession>A0ABS7SYL1</accession>
<comment type="caution">
    <text evidence="3">The sequence shown here is derived from an EMBL/GenBank/DDBJ whole genome shotgun (WGS) entry which is preliminary data.</text>
</comment>
<gene>
    <name evidence="3" type="ORF">K8P03_04850</name>
</gene>
<dbReference type="Pfam" id="PF00923">
    <property type="entry name" value="TAL_FSA"/>
    <property type="match status" value="1"/>
</dbReference>
<reference evidence="3 4" key="1">
    <citation type="submission" date="2021-08" db="EMBL/GenBank/DDBJ databases">
        <title>FDA dAtabase for Regulatory Grade micrObial Sequences (FDA-ARGOS): Supporting development and validation of Infectious Disease Dx tests.</title>
        <authorList>
            <person name="Sproer C."/>
            <person name="Gronow S."/>
            <person name="Severitt S."/>
            <person name="Schroder I."/>
            <person name="Tallon L."/>
            <person name="Sadzewicz L."/>
            <person name="Zhao X."/>
            <person name="Boylan J."/>
            <person name="Ott S."/>
            <person name="Bowen H."/>
            <person name="Vavikolanu K."/>
            <person name="Hazen T."/>
            <person name="Aluvathingal J."/>
            <person name="Nadendla S."/>
            <person name="Lowell S."/>
            <person name="Myers T."/>
            <person name="Yan Y."/>
            <person name="Sichtig H."/>
        </authorList>
    </citation>
    <scope>NUCLEOTIDE SEQUENCE [LARGE SCALE GENOMIC DNA]</scope>
    <source>
        <strain evidence="3 4">FDAARGOS_1460</strain>
    </source>
</reference>
<dbReference type="Proteomes" id="UP000734271">
    <property type="component" value="Unassembled WGS sequence"/>
</dbReference>
<proteinExistence type="predicted"/>
<keyword evidence="4" id="KW-1185">Reference proteome</keyword>
<dbReference type="SUPFAM" id="SSF51569">
    <property type="entry name" value="Aldolase"/>
    <property type="match status" value="1"/>
</dbReference>
<dbReference type="PANTHER" id="PTHR10683">
    <property type="entry name" value="TRANSALDOLASE"/>
    <property type="match status" value="1"/>
</dbReference>
<dbReference type="RefSeq" id="WP_223418873.1">
    <property type="nucleotide sequence ID" value="NZ_JAIPME010000002.1"/>
</dbReference>
<evidence type="ECO:0000256" key="1">
    <source>
        <dbReference type="ARBA" id="ARBA00004496"/>
    </source>
</evidence>
<keyword evidence="2" id="KW-0704">Schiff base</keyword>
<evidence type="ECO:0000313" key="4">
    <source>
        <dbReference type="Proteomes" id="UP000734271"/>
    </source>
</evidence>
<dbReference type="Gene3D" id="3.20.20.70">
    <property type="entry name" value="Aldolase class I"/>
    <property type="match status" value="1"/>
</dbReference>
<dbReference type="PANTHER" id="PTHR10683:SF36">
    <property type="entry name" value="TRANSALDOLASE"/>
    <property type="match status" value="1"/>
</dbReference>
<name>A0ABS7SYL1_9FIRM</name>
<sequence>MKLLIDYADLDSIKELIALFPIDGVTTNPTILAKAGENPKDRLVKIRELIGPDMDLHCQVVASKKEEMVDQARKLVALLGENTYIKVPSSGEGFKAMEELTKEGIKITATGIYTPLQAFLAAKAGAKYLAPYVNRIDNLGYDGLGVTRKIQNILEANDFDAQILAASFKNSNQVLDLVERGVGALTLGPDVFKGLVNDKNVDFAIKTFEEDFESILEEGQTFSDIL</sequence>
<evidence type="ECO:0000313" key="3">
    <source>
        <dbReference type="EMBL" id="MBZ2386626.1"/>
    </source>
</evidence>
<dbReference type="EMBL" id="JAIPME010000002">
    <property type="protein sequence ID" value="MBZ2386626.1"/>
    <property type="molecule type" value="Genomic_DNA"/>
</dbReference>
<comment type="subcellular location">
    <subcellularLocation>
        <location evidence="1">Cytoplasm</location>
    </subcellularLocation>
</comment>
<dbReference type="InterPro" id="IPR033919">
    <property type="entry name" value="TSA/FSA_arc/bac"/>
</dbReference>
<dbReference type="CDD" id="cd00956">
    <property type="entry name" value="Transaldolase_FSA"/>
    <property type="match status" value="1"/>
</dbReference>
<evidence type="ECO:0000256" key="2">
    <source>
        <dbReference type="ARBA" id="ARBA00023270"/>
    </source>
</evidence>
<protein>
    <submittedName>
        <fullName evidence="3">Fructose-6-phosphate aldolase</fullName>
    </submittedName>
</protein>
<dbReference type="InterPro" id="IPR001585">
    <property type="entry name" value="TAL/FSA"/>
</dbReference>
<organism evidence="3 4">
    <name type="scientific">Anaerococcus murdochii</name>
    <dbReference type="NCBI Taxonomy" id="411577"/>
    <lineage>
        <taxon>Bacteria</taxon>
        <taxon>Bacillati</taxon>
        <taxon>Bacillota</taxon>
        <taxon>Tissierellia</taxon>
        <taxon>Tissierellales</taxon>
        <taxon>Peptoniphilaceae</taxon>
        <taxon>Anaerococcus</taxon>
    </lineage>
</organism>